<reference evidence="6 7" key="1">
    <citation type="submission" date="2019-05" db="EMBL/GenBank/DDBJ databases">
        <title>Colwellia ponticola sp. nov., isolated from seawater.</title>
        <authorList>
            <person name="Yoon J.-H."/>
        </authorList>
    </citation>
    <scope>NUCLEOTIDE SEQUENCE [LARGE SCALE GENOMIC DNA]</scope>
    <source>
        <strain evidence="6 7">OISW-25</strain>
    </source>
</reference>
<protein>
    <submittedName>
        <fullName evidence="6">Porin</fullName>
    </submittedName>
</protein>
<dbReference type="InterPro" id="IPR050298">
    <property type="entry name" value="Gram-neg_bact_OMP"/>
</dbReference>
<evidence type="ECO:0000256" key="2">
    <source>
        <dbReference type="ARBA" id="ARBA00022729"/>
    </source>
</evidence>
<accession>A0A8H2JM75</accession>
<evidence type="ECO:0000256" key="1">
    <source>
        <dbReference type="ARBA" id="ARBA00004571"/>
    </source>
</evidence>
<keyword evidence="2 4" id="KW-0732">Signal</keyword>
<feature type="chain" id="PRO_5034067091" evidence="4">
    <location>
        <begin position="31"/>
        <end position="354"/>
    </location>
</feature>
<dbReference type="InterPro" id="IPR023614">
    <property type="entry name" value="Porin_dom_sf"/>
</dbReference>
<dbReference type="InterPro" id="IPR033900">
    <property type="entry name" value="Gram_neg_porin_domain"/>
</dbReference>
<gene>
    <name evidence="6" type="ORF">FCS21_05435</name>
</gene>
<sequence length="354" mass="39146">MKCVQMIKISKVKKTLVANALLVACVSASASVNASEVDSSFYGSLRLGADYVDSGTSDDAANGRDFLSRVGVKAEVKLADGLTGIGKVEYGLRGDDNVNFKQNDKPGMREVYVGLKGKFGTLTYGSQTILWHQYVRGAYFSDGLDSLRQGAIRDDDMLQWQKSFNQWKFGAAIQTEGQDGDSIDQYQLAAQYHNDKWKLQAALAADQQGENTGNLYGMRAWYKINEQYTVSAFYQLAEDDFDIYLGNSSGNVKLDPVNGIKQPGGVTACAGEERSTTGIYGKWRQDKNQIHARYAVNACDIKGDVSSIKVEYIRHLSSKFQVWASFEQLDSDTTRLPSTGEDMSEMQIGARFDF</sequence>
<dbReference type="OrthoDB" id="8957883at2"/>
<dbReference type="Pfam" id="PF13609">
    <property type="entry name" value="Porin_4"/>
    <property type="match status" value="1"/>
</dbReference>
<organism evidence="6 7">
    <name type="scientific">Colwellia ponticola</name>
    <dbReference type="NCBI Taxonomy" id="2304625"/>
    <lineage>
        <taxon>Bacteria</taxon>
        <taxon>Pseudomonadati</taxon>
        <taxon>Pseudomonadota</taxon>
        <taxon>Gammaproteobacteria</taxon>
        <taxon>Alteromonadales</taxon>
        <taxon>Colwelliaceae</taxon>
        <taxon>Colwellia</taxon>
    </lineage>
</organism>
<dbReference type="PANTHER" id="PTHR34501:SF2">
    <property type="entry name" value="OUTER MEMBRANE PORIN F-RELATED"/>
    <property type="match status" value="1"/>
</dbReference>
<keyword evidence="3" id="KW-0472">Membrane</keyword>
<evidence type="ECO:0000313" key="6">
    <source>
        <dbReference type="EMBL" id="TMM46405.1"/>
    </source>
</evidence>
<dbReference type="CDD" id="cd00342">
    <property type="entry name" value="gram_neg_porins"/>
    <property type="match status" value="1"/>
</dbReference>
<dbReference type="EMBL" id="SZVP01000003">
    <property type="protein sequence ID" value="TMM46405.1"/>
    <property type="molecule type" value="Genomic_DNA"/>
</dbReference>
<evidence type="ECO:0000313" key="7">
    <source>
        <dbReference type="Proteomes" id="UP000307702"/>
    </source>
</evidence>
<dbReference type="PROSITE" id="PS51257">
    <property type="entry name" value="PROKAR_LIPOPROTEIN"/>
    <property type="match status" value="1"/>
</dbReference>
<proteinExistence type="predicted"/>
<feature type="signal peptide" evidence="4">
    <location>
        <begin position="1"/>
        <end position="30"/>
    </location>
</feature>
<dbReference type="Proteomes" id="UP000307702">
    <property type="component" value="Unassembled WGS sequence"/>
</dbReference>
<comment type="caution">
    <text evidence="6">The sequence shown here is derived from an EMBL/GenBank/DDBJ whole genome shotgun (WGS) entry which is preliminary data.</text>
</comment>
<dbReference type="RefSeq" id="WP_138621213.1">
    <property type="nucleotide sequence ID" value="NZ_SZVP01000003.1"/>
</dbReference>
<keyword evidence="7" id="KW-1185">Reference proteome</keyword>
<name>A0A8H2JM75_9GAMM</name>
<dbReference type="AlphaFoldDB" id="A0A8H2JM75"/>
<dbReference type="Gene3D" id="2.40.160.10">
    <property type="entry name" value="Porin"/>
    <property type="match status" value="1"/>
</dbReference>
<comment type="subcellular location">
    <subcellularLocation>
        <location evidence="1">Cell outer membrane</location>
        <topology evidence="1">Multi-pass membrane protein</topology>
    </subcellularLocation>
</comment>
<dbReference type="SUPFAM" id="SSF56935">
    <property type="entry name" value="Porins"/>
    <property type="match status" value="1"/>
</dbReference>
<feature type="domain" description="Porin" evidence="5">
    <location>
        <begin position="23"/>
        <end position="240"/>
    </location>
</feature>
<dbReference type="GO" id="GO:0015288">
    <property type="term" value="F:porin activity"/>
    <property type="evidence" value="ECO:0007669"/>
    <property type="project" value="InterPro"/>
</dbReference>
<evidence type="ECO:0000256" key="3">
    <source>
        <dbReference type="ARBA" id="ARBA00023136"/>
    </source>
</evidence>
<evidence type="ECO:0000259" key="5">
    <source>
        <dbReference type="Pfam" id="PF13609"/>
    </source>
</evidence>
<evidence type="ECO:0000256" key="4">
    <source>
        <dbReference type="SAM" id="SignalP"/>
    </source>
</evidence>
<dbReference type="GO" id="GO:0009279">
    <property type="term" value="C:cell outer membrane"/>
    <property type="evidence" value="ECO:0007669"/>
    <property type="project" value="UniProtKB-SubCell"/>
</dbReference>
<dbReference type="PANTHER" id="PTHR34501">
    <property type="entry name" value="PROTEIN YDDL-RELATED"/>
    <property type="match status" value="1"/>
</dbReference>